<dbReference type="EMBL" id="QRGO01000001">
    <property type="protein sequence ID" value="RDV03173.1"/>
    <property type="molecule type" value="Genomic_DNA"/>
</dbReference>
<dbReference type="SUPFAM" id="SSF55347">
    <property type="entry name" value="Glyceraldehyde-3-phosphate dehydrogenase-like, C-terminal domain"/>
    <property type="match status" value="1"/>
</dbReference>
<evidence type="ECO:0000259" key="3">
    <source>
        <dbReference type="Pfam" id="PF22725"/>
    </source>
</evidence>
<dbReference type="RefSeq" id="WP_115515201.1">
    <property type="nucleotide sequence ID" value="NZ_QRGO01000001.1"/>
</dbReference>
<dbReference type="OrthoDB" id="9801953at2"/>
<reference evidence="5" key="1">
    <citation type="submission" date="2018-08" db="EMBL/GenBank/DDBJ databases">
        <authorList>
            <person name="Kim S.-J."/>
            <person name="Jung G.-Y."/>
        </authorList>
    </citation>
    <scope>NUCLEOTIDE SEQUENCE [LARGE SCALE GENOMIC DNA]</scope>
    <source>
        <strain evidence="5">GY_H</strain>
    </source>
</reference>
<evidence type="ECO:0000256" key="1">
    <source>
        <dbReference type="ARBA" id="ARBA00023002"/>
    </source>
</evidence>
<dbReference type="SUPFAM" id="SSF51735">
    <property type="entry name" value="NAD(P)-binding Rossmann-fold domains"/>
    <property type="match status" value="1"/>
</dbReference>
<dbReference type="AlphaFoldDB" id="A0A371B6U2"/>
<evidence type="ECO:0000259" key="2">
    <source>
        <dbReference type="Pfam" id="PF01408"/>
    </source>
</evidence>
<dbReference type="Gene3D" id="3.30.360.10">
    <property type="entry name" value="Dihydrodipicolinate Reductase, domain 2"/>
    <property type="match status" value="1"/>
</dbReference>
<sequence>MSHQRIRAAVIGLGVGEQHVLSYAKIPGCEVVAICDVDEEKLKVVADRNSVATRYTDYRRITEDTSIDVVSICTFDDDHAEQTVSALRHGQHVMVEKPLAITKDQADAIFAAYKDSNRLITSNLILRSSPRFRVLKQRIDAGEMGELFYLEGDYIHQIEYKIVNGWRANISFYSPIFGGGIHLIDLITWLNKSEVVEVCAMGSQKTTAPTGYRFDDTDVILMRFADGSLAKVLVTLVPQHPKFHALRVFGTKASFVNALGDADWYTGEDPAGRQPMTAPYPAVEKGDLLPDFVQAIRTGAPMKVTVAEVFQVMEICLAAQESRASGQFVKPRKLI</sequence>
<dbReference type="InterPro" id="IPR050463">
    <property type="entry name" value="Gfo/Idh/MocA_oxidrdct_glycsds"/>
</dbReference>
<organism evidence="4 5">
    <name type="scientific">Undibacter mobilis</name>
    <dbReference type="NCBI Taxonomy" id="2292256"/>
    <lineage>
        <taxon>Bacteria</taxon>
        <taxon>Pseudomonadati</taxon>
        <taxon>Pseudomonadota</taxon>
        <taxon>Alphaproteobacteria</taxon>
        <taxon>Hyphomicrobiales</taxon>
        <taxon>Nitrobacteraceae</taxon>
        <taxon>Undibacter</taxon>
    </lineage>
</organism>
<feature type="domain" description="Gfo/Idh/MocA-like oxidoreductase N-terminal" evidence="2">
    <location>
        <begin position="6"/>
        <end position="121"/>
    </location>
</feature>
<feature type="domain" description="GFO/IDH/MocA-like oxidoreductase" evidence="3">
    <location>
        <begin position="132"/>
        <end position="255"/>
    </location>
</feature>
<gene>
    <name evidence="4" type="ORF">DXH78_00340</name>
</gene>
<keyword evidence="5" id="KW-1185">Reference proteome</keyword>
<evidence type="ECO:0000313" key="5">
    <source>
        <dbReference type="Proteomes" id="UP000263993"/>
    </source>
</evidence>
<keyword evidence="1" id="KW-0560">Oxidoreductase</keyword>
<dbReference type="PANTHER" id="PTHR43818:SF11">
    <property type="entry name" value="BCDNA.GH03377"/>
    <property type="match status" value="1"/>
</dbReference>
<dbReference type="Gene3D" id="3.40.50.720">
    <property type="entry name" value="NAD(P)-binding Rossmann-like Domain"/>
    <property type="match status" value="1"/>
</dbReference>
<dbReference type="GO" id="GO:0016491">
    <property type="term" value="F:oxidoreductase activity"/>
    <property type="evidence" value="ECO:0007669"/>
    <property type="project" value="UniProtKB-KW"/>
</dbReference>
<dbReference type="Pfam" id="PF01408">
    <property type="entry name" value="GFO_IDH_MocA"/>
    <property type="match status" value="1"/>
</dbReference>
<dbReference type="Pfam" id="PF22725">
    <property type="entry name" value="GFO_IDH_MocA_C3"/>
    <property type="match status" value="1"/>
</dbReference>
<name>A0A371B6U2_9BRAD</name>
<protein>
    <submittedName>
        <fullName evidence="4">Gfo/Idh/MocA family oxidoreductase</fullName>
    </submittedName>
</protein>
<dbReference type="InterPro" id="IPR036291">
    <property type="entry name" value="NAD(P)-bd_dom_sf"/>
</dbReference>
<evidence type="ECO:0000313" key="4">
    <source>
        <dbReference type="EMBL" id="RDV03173.1"/>
    </source>
</evidence>
<dbReference type="PANTHER" id="PTHR43818">
    <property type="entry name" value="BCDNA.GH03377"/>
    <property type="match status" value="1"/>
</dbReference>
<dbReference type="Proteomes" id="UP000263993">
    <property type="component" value="Unassembled WGS sequence"/>
</dbReference>
<accession>A0A371B6U2</accession>
<dbReference type="InterPro" id="IPR000683">
    <property type="entry name" value="Gfo/Idh/MocA-like_OxRdtase_N"/>
</dbReference>
<comment type="caution">
    <text evidence="4">The sequence shown here is derived from an EMBL/GenBank/DDBJ whole genome shotgun (WGS) entry which is preliminary data.</text>
</comment>
<dbReference type="GO" id="GO:0000166">
    <property type="term" value="F:nucleotide binding"/>
    <property type="evidence" value="ECO:0007669"/>
    <property type="project" value="InterPro"/>
</dbReference>
<proteinExistence type="predicted"/>
<dbReference type="InterPro" id="IPR055170">
    <property type="entry name" value="GFO_IDH_MocA-like_dom"/>
</dbReference>